<sequence>MPEDNKSETHLDSKIFHKRARNFLSVWKASSGKSTADDPFQGVHAVLVIVGDISEENPYQKSTALQQWLLGYEFADTLILILQDKIHFVVKEKRADVLEKLKQGDRQVPIEIHKRSKDASHNQKIFETIISKITEGGEKRVGLLLKEKISGKFVDEWQAVYSKHKDDLEEVDISSGIAAALAVKDEDETVKIWAIKAIVRNRKVIIEDQERTYEFLLDVQRRILECIKDGVKISDVYSRATRYINSKRPDLVNKFVKNLGHGMGIEFRESSYILNQKNNKELKTGMILNLFIGFTDLENSKATDEKSKNYALWLIDTVRVGSDSFQVFTESTKSLDSICFSFKDEESIEQRRKRHQEELAAQKQAEGLARFGEGVDHQTNQREEVFRKFESYKRDIALPKEVKDLKIIVDQRNESIILPVFGFAVPFHISTLKNVNKSEEGDYLYLRLNFLTPGQASGKKEDMPFDDPNANFIRAFTYRSTDPLLAEIYKKILDLKKSAAKKEAERKEMANLIEQDKLIEIKGRRPTHRLSDVFVRPGLEGKRIPGELEIHENGLRYHSHRTSQKLDILFSNIQHLFFQPCDNELIVLLHMHLKNPVIHGKKKTKDIQFYREASDVQFDETGNRKRKFRYGDEDELGAEQEERRRRTLLNKEFKAFSEKIAEASEGSIDVDIPFRDIGFQGVPFRTNVLLQPTTECLVHLTDPPFLVIPITDIEIAHLERVQFGLKNFDLVFIFKDYSRPPVHINTIPMNQLENVKDWLDSVDVTFYEGTQNLNWTQIMKTINQDPADFYAQGGWSFLKLHSENEDSDASSDSASEYQQSEDDYEESSSEESSYDEEASDETAPGSETESDESAPDWDELEEKARRGMHKFCESKLNWKNDLIAILSFKPTNENTELSVQMHLMMNTAKARNSAVKANEGSRDMEFEPALGIDLNFFESF</sequence>
<comment type="caution">
    <text evidence="1">The sequence shown here is derived from an EMBL/GenBank/DDBJ whole genome shotgun (WGS) entry which is preliminary data.</text>
</comment>
<evidence type="ECO:0000313" key="2">
    <source>
        <dbReference type="Proteomes" id="UP000789525"/>
    </source>
</evidence>
<organism evidence="1 2">
    <name type="scientific">Acaulospora colombiana</name>
    <dbReference type="NCBI Taxonomy" id="27376"/>
    <lineage>
        <taxon>Eukaryota</taxon>
        <taxon>Fungi</taxon>
        <taxon>Fungi incertae sedis</taxon>
        <taxon>Mucoromycota</taxon>
        <taxon>Glomeromycotina</taxon>
        <taxon>Glomeromycetes</taxon>
        <taxon>Diversisporales</taxon>
        <taxon>Acaulosporaceae</taxon>
        <taxon>Acaulospora</taxon>
    </lineage>
</organism>
<gene>
    <name evidence="1" type="ORF">ACOLOM_LOCUS1495</name>
</gene>
<keyword evidence="2" id="KW-1185">Reference proteome</keyword>
<name>A0ACA9KF59_9GLOM</name>
<proteinExistence type="predicted"/>
<accession>A0ACA9KF59</accession>
<dbReference type="EMBL" id="CAJVPT010001775">
    <property type="protein sequence ID" value="CAG8468738.1"/>
    <property type="molecule type" value="Genomic_DNA"/>
</dbReference>
<protein>
    <submittedName>
        <fullName evidence="1">14216_t:CDS:1</fullName>
    </submittedName>
</protein>
<reference evidence="1" key="1">
    <citation type="submission" date="2021-06" db="EMBL/GenBank/DDBJ databases">
        <authorList>
            <person name="Kallberg Y."/>
            <person name="Tangrot J."/>
            <person name="Rosling A."/>
        </authorList>
    </citation>
    <scope>NUCLEOTIDE SEQUENCE</scope>
    <source>
        <strain evidence="1">CL356</strain>
    </source>
</reference>
<evidence type="ECO:0000313" key="1">
    <source>
        <dbReference type="EMBL" id="CAG8468738.1"/>
    </source>
</evidence>
<dbReference type="Proteomes" id="UP000789525">
    <property type="component" value="Unassembled WGS sequence"/>
</dbReference>